<organism evidence="1">
    <name type="scientific">marine metagenome</name>
    <dbReference type="NCBI Taxonomy" id="408172"/>
    <lineage>
        <taxon>unclassified sequences</taxon>
        <taxon>metagenomes</taxon>
        <taxon>ecological metagenomes</taxon>
    </lineage>
</organism>
<gene>
    <name evidence="1" type="ORF">METZ01_LOCUS484503</name>
</gene>
<proteinExistence type="predicted"/>
<name>A0A383CHV6_9ZZZZ</name>
<protein>
    <submittedName>
        <fullName evidence="1">Uncharacterized protein</fullName>
    </submittedName>
</protein>
<sequence length="23" mass="2862">MEKMKIYNDVKLEKYLISFKKVL</sequence>
<accession>A0A383CHV6</accession>
<feature type="non-terminal residue" evidence="1">
    <location>
        <position position="23"/>
    </location>
</feature>
<dbReference type="AlphaFoldDB" id="A0A383CHV6"/>
<evidence type="ECO:0000313" key="1">
    <source>
        <dbReference type="EMBL" id="SVE31649.1"/>
    </source>
</evidence>
<dbReference type="EMBL" id="UINC01208882">
    <property type="protein sequence ID" value="SVE31649.1"/>
    <property type="molecule type" value="Genomic_DNA"/>
</dbReference>
<reference evidence="1" key="1">
    <citation type="submission" date="2018-05" db="EMBL/GenBank/DDBJ databases">
        <authorList>
            <person name="Lanie J.A."/>
            <person name="Ng W.-L."/>
            <person name="Kazmierczak K.M."/>
            <person name="Andrzejewski T.M."/>
            <person name="Davidsen T.M."/>
            <person name="Wayne K.J."/>
            <person name="Tettelin H."/>
            <person name="Glass J.I."/>
            <person name="Rusch D."/>
            <person name="Podicherti R."/>
            <person name="Tsui H.-C.T."/>
            <person name="Winkler M.E."/>
        </authorList>
    </citation>
    <scope>NUCLEOTIDE SEQUENCE</scope>
</reference>